<dbReference type="RefSeq" id="WP_011700652.1">
    <property type="nucleotide sequence ID" value="NC_008554.1"/>
</dbReference>
<evidence type="ECO:0000313" key="2">
    <source>
        <dbReference type="Proteomes" id="UP000001784"/>
    </source>
</evidence>
<dbReference type="EMBL" id="CP000478">
    <property type="protein sequence ID" value="ABK19536.1"/>
    <property type="molecule type" value="Genomic_DNA"/>
</dbReference>
<name>A0LQ34_SYNFM</name>
<organism evidence="1 2">
    <name type="scientific">Syntrophobacter fumaroxidans (strain DSM 10017 / MPOB)</name>
    <dbReference type="NCBI Taxonomy" id="335543"/>
    <lineage>
        <taxon>Bacteria</taxon>
        <taxon>Pseudomonadati</taxon>
        <taxon>Thermodesulfobacteriota</taxon>
        <taxon>Syntrophobacteria</taxon>
        <taxon>Syntrophobacterales</taxon>
        <taxon>Syntrophobacteraceae</taxon>
        <taxon>Syntrophobacter</taxon>
    </lineage>
</organism>
<proteinExistence type="predicted"/>
<keyword evidence="2" id="KW-1185">Reference proteome</keyword>
<sequence length="95" mass="10682">MSEEEKIRAVRTYLEREFPGYAVEDWEEAGKAARCYKISTVGGVHHAVITRAFMETRQVSEIAPSLEEFTLVEHLRELGATRVIVTASGLELEGE</sequence>
<protein>
    <submittedName>
        <fullName evidence="1">Uncharacterized protein</fullName>
    </submittedName>
</protein>
<evidence type="ECO:0000313" key="1">
    <source>
        <dbReference type="EMBL" id="ABK19536.1"/>
    </source>
</evidence>
<dbReference type="KEGG" id="sfu:Sfum_3867"/>
<reference evidence="1 2" key="1">
    <citation type="submission" date="2006-10" db="EMBL/GenBank/DDBJ databases">
        <title>Complete sequence of Syntrophobacter fumaroxidans MPOB.</title>
        <authorList>
            <consortium name="US DOE Joint Genome Institute"/>
            <person name="Copeland A."/>
            <person name="Lucas S."/>
            <person name="Lapidus A."/>
            <person name="Barry K."/>
            <person name="Detter J.C."/>
            <person name="Glavina del Rio T."/>
            <person name="Hammon N."/>
            <person name="Israni S."/>
            <person name="Pitluck S."/>
            <person name="Goltsman E.G."/>
            <person name="Martinez M."/>
            <person name="Schmutz J."/>
            <person name="Larimer F."/>
            <person name="Land M."/>
            <person name="Hauser L."/>
            <person name="Kyrpides N."/>
            <person name="Kim E."/>
            <person name="Boone D.R."/>
            <person name="Brockman F."/>
            <person name="Culley D."/>
            <person name="Ferry J."/>
            <person name="Gunsalus R."/>
            <person name="McInerney M.J."/>
            <person name="Morrison M."/>
            <person name="Plugge C."/>
            <person name="Rohlin L."/>
            <person name="Scholten J."/>
            <person name="Sieber J."/>
            <person name="Stams A.J.M."/>
            <person name="Worm P."/>
            <person name="Henstra A.M."/>
            <person name="Richardson P."/>
        </authorList>
    </citation>
    <scope>NUCLEOTIDE SEQUENCE [LARGE SCALE GENOMIC DNA]</scope>
    <source>
        <strain evidence="2">DSM 10017 / MPOB</strain>
    </source>
</reference>
<gene>
    <name evidence="1" type="ordered locus">Sfum_3867</name>
</gene>
<accession>A0LQ34</accession>
<dbReference type="Proteomes" id="UP000001784">
    <property type="component" value="Chromosome"/>
</dbReference>
<dbReference type="InParanoid" id="A0LQ34"/>
<dbReference type="HOGENOM" id="CLU_2371740_0_0_7"/>
<dbReference type="AlphaFoldDB" id="A0LQ34"/>